<feature type="transmembrane region" description="Helical" evidence="1">
    <location>
        <begin position="20"/>
        <end position="38"/>
    </location>
</feature>
<keyword evidence="1" id="KW-0812">Transmembrane</keyword>
<accession>A0ABD2AAD4</accession>
<protein>
    <submittedName>
        <fullName evidence="2">Uncharacterized protein</fullName>
    </submittedName>
</protein>
<evidence type="ECO:0000313" key="3">
    <source>
        <dbReference type="Proteomes" id="UP001607302"/>
    </source>
</evidence>
<keyword evidence="3" id="KW-1185">Reference proteome</keyword>
<dbReference type="Proteomes" id="UP001607302">
    <property type="component" value="Unassembled WGS sequence"/>
</dbReference>
<sequence length="107" mass="12334">MFTYNRTISSDMSKRTRGSFYTYYVLSIPSTNITFILTNMKLSFCKISCGGVTIACFPERSPVFQNDRKHRKDVSFVCHQIGIGRNTKENYRLVRAIISTRCLQSES</sequence>
<organism evidence="2 3">
    <name type="scientific">Vespula squamosa</name>
    <name type="common">Southern yellow jacket</name>
    <name type="synonym">Wasp</name>
    <dbReference type="NCBI Taxonomy" id="30214"/>
    <lineage>
        <taxon>Eukaryota</taxon>
        <taxon>Metazoa</taxon>
        <taxon>Ecdysozoa</taxon>
        <taxon>Arthropoda</taxon>
        <taxon>Hexapoda</taxon>
        <taxon>Insecta</taxon>
        <taxon>Pterygota</taxon>
        <taxon>Neoptera</taxon>
        <taxon>Endopterygota</taxon>
        <taxon>Hymenoptera</taxon>
        <taxon>Apocrita</taxon>
        <taxon>Aculeata</taxon>
        <taxon>Vespoidea</taxon>
        <taxon>Vespidae</taxon>
        <taxon>Vespinae</taxon>
        <taxon>Vespula</taxon>
    </lineage>
</organism>
<keyword evidence="1" id="KW-1133">Transmembrane helix</keyword>
<gene>
    <name evidence="2" type="ORF">V1478_013279</name>
</gene>
<reference evidence="2 3" key="1">
    <citation type="journal article" date="2024" name="Ann. Entomol. Soc. Am.">
        <title>Genomic analyses of the southern and eastern yellowjacket wasps (Hymenoptera: Vespidae) reveal evolutionary signatures of social life.</title>
        <authorList>
            <person name="Catto M.A."/>
            <person name="Caine P.B."/>
            <person name="Orr S.E."/>
            <person name="Hunt B.G."/>
            <person name="Goodisman M.A.D."/>
        </authorList>
    </citation>
    <scope>NUCLEOTIDE SEQUENCE [LARGE SCALE GENOMIC DNA]</scope>
    <source>
        <strain evidence="2">233</strain>
        <tissue evidence="2">Head and thorax</tissue>
    </source>
</reference>
<name>A0ABD2AAD4_VESSQ</name>
<evidence type="ECO:0000256" key="1">
    <source>
        <dbReference type="SAM" id="Phobius"/>
    </source>
</evidence>
<proteinExistence type="predicted"/>
<comment type="caution">
    <text evidence="2">The sequence shown here is derived from an EMBL/GenBank/DDBJ whole genome shotgun (WGS) entry which is preliminary data.</text>
</comment>
<dbReference type="EMBL" id="JAUDFV010000153">
    <property type="protein sequence ID" value="KAL2717579.1"/>
    <property type="molecule type" value="Genomic_DNA"/>
</dbReference>
<evidence type="ECO:0000313" key="2">
    <source>
        <dbReference type="EMBL" id="KAL2717579.1"/>
    </source>
</evidence>
<dbReference type="AlphaFoldDB" id="A0ABD2AAD4"/>
<keyword evidence="1" id="KW-0472">Membrane</keyword>